<dbReference type="Proteomes" id="UP000000238">
    <property type="component" value="Chromosome"/>
</dbReference>
<proteinExistence type="predicted"/>
<dbReference type="STRING" id="349521.HCH_02805"/>
<gene>
    <name evidence="1" type="ordered locus">HCH_02805</name>
</gene>
<sequence length="48" mass="5768">MNDKQEKCCIYRALSALYLFFPPHPPDRNKKRIPYHPDMGGRCVIWNF</sequence>
<dbReference type="KEGG" id="hch:HCH_02805"/>
<protein>
    <submittedName>
        <fullName evidence="1">Uncharacterized protein</fullName>
    </submittedName>
</protein>
<accession>Q2SIE1</accession>
<dbReference type="HOGENOM" id="CLU_3153460_0_0_6"/>
<organism evidence="1 2">
    <name type="scientific">Hahella chejuensis (strain KCTC 2396)</name>
    <dbReference type="NCBI Taxonomy" id="349521"/>
    <lineage>
        <taxon>Bacteria</taxon>
        <taxon>Pseudomonadati</taxon>
        <taxon>Pseudomonadota</taxon>
        <taxon>Gammaproteobacteria</taxon>
        <taxon>Oceanospirillales</taxon>
        <taxon>Hahellaceae</taxon>
        <taxon>Hahella</taxon>
    </lineage>
</organism>
<keyword evidence="2" id="KW-1185">Reference proteome</keyword>
<evidence type="ECO:0000313" key="2">
    <source>
        <dbReference type="Proteomes" id="UP000000238"/>
    </source>
</evidence>
<name>Q2SIE1_HAHCH</name>
<reference evidence="1 2" key="1">
    <citation type="journal article" date="2005" name="Nucleic Acids Res.">
        <title>Genomic blueprint of Hahella chejuensis, a marine microbe producing an algicidal agent.</title>
        <authorList>
            <person name="Jeong H."/>
            <person name="Yim J.H."/>
            <person name="Lee C."/>
            <person name="Choi S.-H."/>
            <person name="Park Y.K."/>
            <person name="Yoon S.H."/>
            <person name="Hur C.-G."/>
            <person name="Kang H.-Y."/>
            <person name="Kim D."/>
            <person name="Lee H.H."/>
            <person name="Park K.H."/>
            <person name="Park S.-H."/>
            <person name="Park H.-S."/>
            <person name="Lee H.K."/>
            <person name="Oh T.K."/>
            <person name="Kim J.F."/>
        </authorList>
    </citation>
    <scope>NUCLEOTIDE SEQUENCE [LARGE SCALE GENOMIC DNA]</scope>
    <source>
        <strain evidence="1 2">KCTC 2396</strain>
    </source>
</reference>
<dbReference type="AlphaFoldDB" id="Q2SIE1"/>
<dbReference type="EMBL" id="CP000155">
    <property type="protein sequence ID" value="ABC29583.1"/>
    <property type="molecule type" value="Genomic_DNA"/>
</dbReference>
<evidence type="ECO:0000313" key="1">
    <source>
        <dbReference type="EMBL" id="ABC29583.1"/>
    </source>
</evidence>